<protein>
    <submittedName>
        <fullName evidence="2">Uncharacterized protein</fullName>
    </submittedName>
</protein>
<dbReference type="Proteomes" id="UP001187192">
    <property type="component" value="Unassembled WGS sequence"/>
</dbReference>
<keyword evidence="3" id="KW-1185">Reference proteome</keyword>
<evidence type="ECO:0000313" key="3">
    <source>
        <dbReference type="Proteomes" id="UP001187192"/>
    </source>
</evidence>
<accession>A0AA88DBX4</accession>
<dbReference type="EMBL" id="BTGU01000041">
    <property type="protein sequence ID" value="GMN52345.1"/>
    <property type="molecule type" value="Genomic_DNA"/>
</dbReference>
<reference evidence="2" key="1">
    <citation type="submission" date="2023-07" db="EMBL/GenBank/DDBJ databases">
        <title>draft genome sequence of fig (Ficus carica).</title>
        <authorList>
            <person name="Takahashi T."/>
            <person name="Nishimura K."/>
        </authorList>
    </citation>
    <scope>NUCLEOTIDE SEQUENCE</scope>
</reference>
<dbReference type="AlphaFoldDB" id="A0AA88DBX4"/>
<feature type="compositionally biased region" description="Basic and acidic residues" evidence="1">
    <location>
        <begin position="10"/>
        <end position="20"/>
    </location>
</feature>
<proteinExistence type="predicted"/>
<evidence type="ECO:0000313" key="2">
    <source>
        <dbReference type="EMBL" id="GMN52345.1"/>
    </source>
</evidence>
<comment type="caution">
    <text evidence="2">The sequence shown here is derived from an EMBL/GenBank/DDBJ whole genome shotgun (WGS) entry which is preliminary data.</text>
</comment>
<gene>
    <name evidence="2" type="ORF">TIFTF001_021494</name>
</gene>
<organism evidence="2 3">
    <name type="scientific">Ficus carica</name>
    <name type="common">Common fig</name>
    <dbReference type="NCBI Taxonomy" id="3494"/>
    <lineage>
        <taxon>Eukaryota</taxon>
        <taxon>Viridiplantae</taxon>
        <taxon>Streptophyta</taxon>
        <taxon>Embryophyta</taxon>
        <taxon>Tracheophyta</taxon>
        <taxon>Spermatophyta</taxon>
        <taxon>Magnoliopsida</taxon>
        <taxon>eudicotyledons</taxon>
        <taxon>Gunneridae</taxon>
        <taxon>Pentapetalae</taxon>
        <taxon>rosids</taxon>
        <taxon>fabids</taxon>
        <taxon>Rosales</taxon>
        <taxon>Moraceae</taxon>
        <taxon>Ficeae</taxon>
        <taxon>Ficus</taxon>
    </lineage>
</organism>
<name>A0AA88DBX4_FICCA</name>
<evidence type="ECO:0000256" key="1">
    <source>
        <dbReference type="SAM" id="MobiDB-lite"/>
    </source>
</evidence>
<sequence>MFKSTCSGRTDTKPSLDKCHVPSQSGDGGHEYRLVLVQVTSTMSVLSGDEGWCQGRNKDKYSNRTAWQGQYKADNLGRGSVVVGEVLSGPVLRAPIVICSGSLKES</sequence>
<feature type="region of interest" description="Disordered" evidence="1">
    <location>
        <begin position="1"/>
        <end position="28"/>
    </location>
</feature>